<comment type="caution">
    <text evidence="1">The sequence shown here is derived from an EMBL/GenBank/DDBJ whole genome shotgun (WGS) entry which is preliminary data.</text>
</comment>
<evidence type="ECO:0000313" key="1">
    <source>
        <dbReference type="EMBL" id="RXZ34253.1"/>
    </source>
</evidence>
<keyword evidence="2" id="KW-1185">Reference proteome</keyword>
<accession>A0A4Q2IY67</accession>
<evidence type="ECO:0000313" key="2">
    <source>
        <dbReference type="Proteomes" id="UP000292347"/>
    </source>
</evidence>
<dbReference type="OrthoDB" id="7433418at2"/>
<reference evidence="1 2" key="1">
    <citation type="submission" date="2019-01" db="EMBL/GenBank/DDBJ databases">
        <title>Sphingomonas mucosissima sp. nov. and Sphingomonas desiccabilis sp. nov., from biological soil crusts in the Colorado Plateau, USA.</title>
        <authorList>
            <person name="Zhu D."/>
        </authorList>
    </citation>
    <scope>NUCLEOTIDE SEQUENCE [LARGE SCALE GENOMIC DNA]</scope>
    <source>
        <strain evidence="1 2">CP1D</strain>
    </source>
</reference>
<dbReference type="AlphaFoldDB" id="A0A4Q2IY67"/>
<dbReference type="Proteomes" id="UP000292347">
    <property type="component" value="Unassembled WGS sequence"/>
</dbReference>
<dbReference type="EMBL" id="SDPT01000001">
    <property type="protein sequence ID" value="RXZ34253.1"/>
    <property type="molecule type" value="Genomic_DNA"/>
</dbReference>
<proteinExistence type="predicted"/>
<organism evidence="1 2">
    <name type="scientific">Sphingomonas desiccabilis</name>
    <dbReference type="NCBI Taxonomy" id="429134"/>
    <lineage>
        <taxon>Bacteria</taxon>
        <taxon>Pseudomonadati</taxon>
        <taxon>Pseudomonadota</taxon>
        <taxon>Alphaproteobacteria</taxon>
        <taxon>Sphingomonadales</taxon>
        <taxon>Sphingomonadaceae</taxon>
        <taxon>Sphingomonas</taxon>
    </lineage>
</organism>
<dbReference type="RefSeq" id="WP_129340051.1">
    <property type="nucleotide sequence ID" value="NZ_JACIDD010000001.1"/>
</dbReference>
<protein>
    <submittedName>
        <fullName evidence="1">Uncharacterized protein</fullName>
    </submittedName>
</protein>
<name>A0A4Q2IY67_9SPHN</name>
<sequence>MHRPQPSRTPLPMLSRTLRDAIDLDDPVTRAWSDHLDAGRIGTRVPPQPGAREAAERTAALFRRLGQAAR</sequence>
<gene>
    <name evidence="1" type="ORF">EO081_00650</name>
</gene>